<evidence type="ECO:0000256" key="4">
    <source>
        <dbReference type="ARBA" id="ARBA00023136"/>
    </source>
</evidence>
<accession>A0A2H3KJC8</accession>
<feature type="transmembrane region" description="Helical" evidence="5">
    <location>
        <begin position="45"/>
        <end position="63"/>
    </location>
</feature>
<dbReference type="InterPro" id="IPR000537">
    <property type="entry name" value="UbiA_prenyltransferase"/>
</dbReference>
<evidence type="ECO:0000256" key="3">
    <source>
        <dbReference type="ARBA" id="ARBA00022989"/>
    </source>
</evidence>
<evidence type="ECO:0000313" key="6">
    <source>
        <dbReference type="EMBL" id="PDV97268.1"/>
    </source>
</evidence>
<feature type="transmembrane region" description="Helical" evidence="5">
    <location>
        <begin position="116"/>
        <end position="134"/>
    </location>
</feature>
<gene>
    <name evidence="6" type="ORF">A9Q02_05035</name>
</gene>
<feature type="transmembrane region" description="Helical" evidence="5">
    <location>
        <begin position="84"/>
        <end position="104"/>
    </location>
</feature>
<feature type="transmembrane region" description="Helical" evidence="5">
    <location>
        <begin position="254"/>
        <end position="275"/>
    </location>
</feature>
<feature type="transmembrane region" description="Helical" evidence="5">
    <location>
        <begin position="146"/>
        <end position="163"/>
    </location>
</feature>
<evidence type="ECO:0000313" key="7">
    <source>
        <dbReference type="Proteomes" id="UP000220922"/>
    </source>
</evidence>
<evidence type="ECO:0000256" key="2">
    <source>
        <dbReference type="ARBA" id="ARBA00022692"/>
    </source>
</evidence>
<evidence type="ECO:0008006" key="8">
    <source>
        <dbReference type="Google" id="ProtNLM"/>
    </source>
</evidence>
<sequence length="339" mass="36338">MNFKAWLDDLYRFVRFSASGATMVLPVLGAVSVEPRLSPGVVIKLIGMGAAFHVFAYVHNDLCDHELDRTQPLRADYPLIQGRISPLQAGAVATLAVPAAFALQSTGMASTTPLRPARLALGLAVLALGAYNHWGKRVRWPILTDLIQALGWMALLAAGALQRGKPTRLTALLALYESLVIMLVNGVHGALRDLANDRARGAQTTAIMFGATIDAHGNLEVPLFMKIYALSLQTCLLLLPLWGASTNQMALTPAVQRVALGTVRLTALLTVALLGQGLRGKLRPADLGMLHLILLLSMPIALVSPGMAPTSRGLLLTIHIVPLLANGMTWQALQRLGRR</sequence>
<comment type="caution">
    <text evidence="6">The sequence shown here is derived from an EMBL/GenBank/DDBJ whole genome shotgun (WGS) entry which is preliminary data.</text>
</comment>
<feature type="transmembrane region" description="Helical" evidence="5">
    <location>
        <begin position="287"/>
        <end position="308"/>
    </location>
</feature>
<dbReference type="Gene3D" id="1.10.357.140">
    <property type="entry name" value="UbiA prenyltransferase"/>
    <property type="match status" value="1"/>
</dbReference>
<evidence type="ECO:0000256" key="1">
    <source>
        <dbReference type="ARBA" id="ARBA00004141"/>
    </source>
</evidence>
<dbReference type="AlphaFoldDB" id="A0A2H3KJC8"/>
<dbReference type="GO" id="GO:0016020">
    <property type="term" value="C:membrane"/>
    <property type="evidence" value="ECO:0007669"/>
    <property type="project" value="UniProtKB-SubCell"/>
</dbReference>
<dbReference type="RefSeq" id="WP_097654696.1">
    <property type="nucleotide sequence ID" value="NZ_LYXE01000157.1"/>
</dbReference>
<proteinExistence type="predicted"/>
<feature type="transmembrane region" description="Helical" evidence="5">
    <location>
        <begin position="12"/>
        <end position="33"/>
    </location>
</feature>
<dbReference type="InterPro" id="IPR044878">
    <property type="entry name" value="UbiA_sf"/>
</dbReference>
<feature type="transmembrane region" description="Helical" evidence="5">
    <location>
        <begin position="169"/>
        <end position="191"/>
    </location>
</feature>
<feature type="transmembrane region" description="Helical" evidence="5">
    <location>
        <begin position="314"/>
        <end position="333"/>
    </location>
</feature>
<dbReference type="OrthoDB" id="152332at2"/>
<keyword evidence="3 5" id="KW-1133">Transmembrane helix</keyword>
<reference evidence="6 7" key="1">
    <citation type="submission" date="2016-05" db="EMBL/GenBank/DDBJ databases">
        <authorList>
            <person name="Lavstsen T."/>
            <person name="Jespersen J.S."/>
        </authorList>
    </citation>
    <scope>NUCLEOTIDE SEQUENCE [LARGE SCALE GENOMIC DNA]</scope>
    <source>
        <strain evidence="6 7">B7-9</strain>
    </source>
</reference>
<protein>
    <recommendedName>
        <fullName evidence="8">Prenyltransferase</fullName>
    </recommendedName>
</protein>
<dbReference type="Proteomes" id="UP000220922">
    <property type="component" value="Unassembled WGS sequence"/>
</dbReference>
<dbReference type="Pfam" id="PF01040">
    <property type="entry name" value="UbiA"/>
    <property type="match status" value="1"/>
</dbReference>
<feature type="transmembrane region" description="Helical" evidence="5">
    <location>
        <begin position="223"/>
        <end position="242"/>
    </location>
</feature>
<keyword evidence="4 5" id="KW-0472">Membrane</keyword>
<keyword evidence="7" id="KW-1185">Reference proteome</keyword>
<dbReference type="EMBL" id="LYXE01000157">
    <property type="protein sequence ID" value="PDV97268.1"/>
    <property type="molecule type" value="Genomic_DNA"/>
</dbReference>
<name>A0A2H3KJC8_9CHLR</name>
<keyword evidence="2 5" id="KW-0812">Transmembrane</keyword>
<dbReference type="GO" id="GO:0016765">
    <property type="term" value="F:transferase activity, transferring alkyl or aryl (other than methyl) groups"/>
    <property type="evidence" value="ECO:0007669"/>
    <property type="project" value="InterPro"/>
</dbReference>
<evidence type="ECO:0000256" key="5">
    <source>
        <dbReference type="SAM" id="Phobius"/>
    </source>
</evidence>
<organism evidence="6 7">
    <name type="scientific">Candidatus Chloroploca asiatica</name>
    <dbReference type="NCBI Taxonomy" id="1506545"/>
    <lineage>
        <taxon>Bacteria</taxon>
        <taxon>Bacillati</taxon>
        <taxon>Chloroflexota</taxon>
        <taxon>Chloroflexia</taxon>
        <taxon>Chloroflexales</taxon>
        <taxon>Chloroflexineae</taxon>
        <taxon>Oscillochloridaceae</taxon>
        <taxon>Candidatus Chloroploca</taxon>
    </lineage>
</organism>
<comment type="subcellular location">
    <subcellularLocation>
        <location evidence="1">Membrane</location>
        <topology evidence="1">Multi-pass membrane protein</topology>
    </subcellularLocation>
</comment>